<sequence>MAGSGSTALRSHFAAVFTKRFVPEFTMLSLDRRMILNTTVWGNATISTIVIRPDRLTGNAK</sequence>
<dbReference type="Proteomes" id="UP001597260">
    <property type="component" value="Unassembled WGS sequence"/>
</dbReference>
<organism evidence="1 2">
    <name type="scientific">Micromonospora sonneratiae</name>
    <dbReference type="NCBI Taxonomy" id="1184706"/>
    <lineage>
        <taxon>Bacteria</taxon>
        <taxon>Bacillati</taxon>
        <taxon>Actinomycetota</taxon>
        <taxon>Actinomycetes</taxon>
        <taxon>Micromonosporales</taxon>
        <taxon>Micromonosporaceae</taxon>
        <taxon>Micromonospora</taxon>
    </lineage>
</organism>
<dbReference type="EMBL" id="JBHTMP010000011">
    <property type="protein sequence ID" value="MFD1321355.1"/>
    <property type="molecule type" value="Genomic_DNA"/>
</dbReference>
<keyword evidence="2" id="KW-1185">Reference proteome</keyword>
<evidence type="ECO:0000313" key="2">
    <source>
        <dbReference type="Proteomes" id="UP001597260"/>
    </source>
</evidence>
<reference evidence="2" key="1">
    <citation type="journal article" date="2019" name="Int. J. Syst. Evol. Microbiol.">
        <title>The Global Catalogue of Microorganisms (GCM) 10K type strain sequencing project: providing services to taxonomists for standard genome sequencing and annotation.</title>
        <authorList>
            <consortium name="The Broad Institute Genomics Platform"/>
            <consortium name="The Broad Institute Genome Sequencing Center for Infectious Disease"/>
            <person name="Wu L."/>
            <person name="Ma J."/>
        </authorList>
    </citation>
    <scope>NUCLEOTIDE SEQUENCE [LARGE SCALE GENOMIC DNA]</scope>
    <source>
        <strain evidence="2">JCM 31037</strain>
    </source>
</reference>
<name>A0ABW3YBB7_9ACTN</name>
<evidence type="ECO:0000313" key="1">
    <source>
        <dbReference type="EMBL" id="MFD1321355.1"/>
    </source>
</evidence>
<protein>
    <submittedName>
        <fullName evidence="1">Uncharacterized protein</fullName>
    </submittedName>
</protein>
<dbReference type="RefSeq" id="WP_377569371.1">
    <property type="nucleotide sequence ID" value="NZ_JBHTMP010000011.1"/>
</dbReference>
<comment type="caution">
    <text evidence="1">The sequence shown here is derived from an EMBL/GenBank/DDBJ whole genome shotgun (WGS) entry which is preliminary data.</text>
</comment>
<accession>A0ABW3YBB7</accession>
<proteinExistence type="predicted"/>
<gene>
    <name evidence="1" type="ORF">ACFQ4H_09665</name>
</gene>